<sequence>MLFLSSSVLAIPTIRSGAPQPTDILFFSSILIAAFSAEATRRNIDEALLAFVHLNYHLAVVSLLLFPLVFILPNLIVPVPDALQNFLDSEINGDRRFYTIFGLTYFATNSGVDGIWRNQSIFWEPGMLGFISVLSLALADAFGVGLRKRIVFVLTTLSTFAPGAYALLIIYFGLKLMRSGRKGVLRPLFTLVIFAVGAAATLPMLRELLLLLFGRDIYMDPSIYIRSTDFWLPYAVALKSPFFGFGSIEPYQIAMQIAIERRMDGITNSVGSYFYRYGYIWALGFLIWVITSFSRGSRPFVLIPIVMLLGVMYEPIGFSAVFLFLVFLARASR</sequence>
<feature type="transmembrane region" description="Helical" evidence="1">
    <location>
        <begin position="128"/>
        <end position="146"/>
    </location>
</feature>
<evidence type="ECO:0000256" key="1">
    <source>
        <dbReference type="SAM" id="Phobius"/>
    </source>
</evidence>
<protein>
    <submittedName>
        <fullName evidence="2">Uncharacterized protein</fullName>
    </submittedName>
</protein>
<organism evidence="2 3">
    <name type="scientific">Jhaorihella thermophila</name>
    <dbReference type="NCBI Taxonomy" id="488547"/>
    <lineage>
        <taxon>Bacteria</taxon>
        <taxon>Pseudomonadati</taxon>
        <taxon>Pseudomonadota</taxon>
        <taxon>Alphaproteobacteria</taxon>
        <taxon>Rhodobacterales</taxon>
        <taxon>Paracoccaceae</taxon>
        <taxon>Jhaorihella</taxon>
    </lineage>
</organism>
<proteinExistence type="predicted"/>
<evidence type="ECO:0000313" key="3">
    <source>
        <dbReference type="Proteomes" id="UP000236742"/>
    </source>
</evidence>
<feature type="transmembrane region" description="Helical" evidence="1">
    <location>
        <begin position="274"/>
        <end position="294"/>
    </location>
</feature>
<keyword evidence="1" id="KW-1133">Transmembrane helix</keyword>
<dbReference type="EMBL" id="FNVD01000028">
    <property type="protein sequence ID" value="SEG30979.1"/>
    <property type="molecule type" value="Genomic_DNA"/>
</dbReference>
<feature type="transmembrane region" description="Helical" evidence="1">
    <location>
        <begin position="300"/>
        <end position="328"/>
    </location>
</feature>
<keyword evidence="1" id="KW-0472">Membrane</keyword>
<reference evidence="2 3" key="1">
    <citation type="submission" date="2016-10" db="EMBL/GenBank/DDBJ databases">
        <authorList>
            <person name="de Groot N.N."/>
        </authorList>
    </citation>
    <scope>NUCLEOTIDE SEQUENCE [LARGE SCALE GENOMIC DNA]</scope>
    <source>
        <strain evidence="2 3">DSM 23413</strain>
    </source>
</reference>
<accession>A0A1H5Z310</accession>
<feature type="transmembrane region" description="Helical" evidence="1">
    <location>
        <begin position="56"/>
        <end position="77"/>
    </location>
</feature>
<keyword evidence="3" id="KW-1185">Reference proteome</keyword>
<dbReference type="AlphaFoldDB" id="A0A1H5Z310"/>
<feature type="transmembrane region" description="Helical" evidence="1">
    <location>
        <begin position="152"/>
        <end position="172"/>
    </location>
</feature>
<feature type="transmembrane region" description="Helical" evidence="1">
    <location>
        <begin position="97"/>
        <end position="116"/>
    </location>
</feature>
<feature type="transmembrane region" description="Helical" evidence="1">
    <location>
        <begin position="184"/>
        <end position="205"/>
    </location>
</feature>
<keyword evidence="1" id="KW-0812">Transmembrane</keyword>
<dbReference type="Proteomes" id="UP000236742">
    <property type="component" value="Unassembled WGS sequence"/>
</dbReference>
<evidence type="ECO:0000313" key="2">
    <source>
        <dbReference type="EMBL" id="SEG30979.1"/>
    </source>
</evidence>
<gene>
    <name evidence="2" type="ORF">SAMN05421751_12816</name>
</gene>
<name>A0A1H5Z310_9RHOB</name>